<evidence type="ECO:0000313" key="2">
    <source>
        <dbReference type="EMBL" id="MBB5916858.1"/>
    </source>
</evidence>
<dbReference type="AlphaFoldDB" id="A0A7W9PJG8"/>
<proteinExistence type="predicted"/>
<feature type="compositionally biased region" description="Low complexity" evidence="1">
    <location>
        <begin position="286"/>
        <end position="296"/>
    </location>
</feature>
<feature type="region of interest" description="Disordered" evidence="1">
    <location>
        <begin position="222"/>
        <end position="241"/>
    </location>
</feature>
<dbReference type="Proteomes" id="UP000540412">
    <property type="component" value="Unassembled WGS sequence"/>
</dbReference>
<name>A0A7W9PJG8_9NOCA</name>
<organism evidence="2 3">
    <name type="scientific">Nocardia transvalensis</name>
    <dbReference type="NCBI Taxonomy" id="37333"/>
    <lineage>
        <taxon>Bacteria</taxon>
        <taxon>Bacillati</taxon>
        <taxon>Actinomycetota</taxon>
        <taxon>Actinomycetes</taxon>
        <taxon>Mycobacteriales</taxon>
        <taxon>Nocardiaceae</taxon>
        <taxon>Nocardia</taxon>
    </lineage>
</organism>
<comment type="caution">
    <text evidence="2">The sequence shown here is derived from an EMBL/GenBank/DDBJ whole genome shotgun (WGS) entry which is preliminary data.</text>
</comment>
<accession>A0A7W9PJG8</accession>
<evidence type="ECO:0000256" key="1">
    <source>
        <dbReference type="SAM" id="MobiDB-lite"/>
    </source>
</evidence>
<gene>
    <name evidence="2" type="ORF">BJY24_005770</name>
</gene>
<sequence length="305" mass="32879">MTEPAPWDTQPPWKIRLLQQIQDLAAARTALYRRGYEPRPGSETTALRTWRTDLHRLADLRTDLEARAAATGVPRPWIDAVVADGNRGHRYTDHHPHPAGANPARDTVIDAIAADVWQLQHTAALVAARRDRLHTAGVLTEPEPAVSTNADRNMVWLWLRAVTAADALRLTETERDRLWATDAAGWRRIIAATVATYDDAALDARWRAHADPDIALHTALTAGDMDNPVPTGERGPIPPSPPHMIAAAERALADTDNPAMSPPDNTFTTGIEAVLPDPDAALGMHGPAAGSPLPSGRGPGSEVGP</sequence>
<keyword evidence="3" id="KW-1185">Reference proteome</keyword>
<reference evidence="2 3" key="1">
    <citation type="submission" date="2020-08" db="EMBL/GenBank/DDBJ databases">
        <title>Sequencing the genomes of 1000 actinobacteria strains.</title>
        <authorList>
            <person name="Klenk H.-P."/>
        </authorList>
    </citation>
    <scope>NUCLEOTIDE SEQUENCE [LARGE SCALE GENOMIC DNA]</scope>
    <source>
        <strain evidence="2 3">DSM 43582</strain>
    </source>
</reference>
<dbReference type="RefSeq" id="WP_040751780.1">
    <property type="nucleotide sequence ID" value="NZ_JACHIT010000002.1"/>
</dbReference>
<protein>
    <submittedName>
        <fullName evidence="2">Uncharacterized protein</fullName>
    </submittedName>
</protein>
<feature type="region of interest" description="Disordered" evidence="1">
    <location>
        <begin position="276"/>
        <end position="305"/>
    </location>
</feature>
<dbReference type="EMBL" id="JACHIT010000002">
    <property type="protein sequence ID" value="MBB5916858.1"/>
    <property type="molecule type" value="Genomic_DNA"/>
</dbReference>
<evidence type="ECO:0000313" key="3">
    <source>
        <dbReference type="Proteomes" id="UP000540412"/>
    </source>
</evidence>